<keyword evidence="4 8" id="KW-0560">Oxidoreductase</keyword>
<dbReference type="SUPFAM" id="SSF48264">
    <property type="entry name" value="Cytochrome P450"/>
    <property type="match status" value="1"/>
</dbReference>
<dbReference type="RefSeq" id="WP_050435788.1">
    <property type="nucleotide sequence ID" value="NZ_CP012159.1"/>
</dbReference>
<organism evidence="9 10">
    <name type="scientific">Chondromyces crocatus</name>
    <dbReference type="NCBI Taxonomy" id="52"/>
    <lineage>
        <taxon>Bacteria</taxon>
        <taxon>Pseudomonadati</taxon>
        <taxon>Myxococcota</taxon>
        <taxon>Polyangia</taxon>
        <taxon>Polyangiales</taxon>
        <taxon>Polyangiaceae</taxon>
        <taxon>Chondromyces</taxon>
    </lineage>
</organism>
<dbReference type="Gene3D" id="1.10.630.10">
    <property type="entry name" value="Cytochrome P450"/>
    <property type="match status" value="1"/>
</dbReference>
<dbReference type="EMBL" id="CP012159">
    <property type="protein sequence ID" value="AKT37554.1"/>
    <property type="molecule type" value="Genomic_DNA"/>
</dbReference>
<dbReference type="GO" id="GO:0005506">
    <property type="term" value="F:iron ion binding"/>
    <property type="evidence" value="ECO:0007669"/>
    <property type="project" value="InterPro"/>
</dbReference>
<name>A0A0K1E9M0_CHOCO</name>
<dbReference type="PROSITE" id="PS00086">
    <property type="entry name" value="CYTOCHROME_P450"/>
    <property type="match status" value="1"/>
</dbReference>
<dbReference type="InterPro" id="IPR001128">
    <property type="entry name" value="Cyt_P450"/>
</dbReference>
<dbReference type="PATRIC" id="fig|52.7.peg.1815"/>
<gene>
    <name evidence="9" type="ORF">CMC5_016950</name>
</gene>
<dbReference type="KEGG" id="ccro:CMC5_016950"/>
<dbReference type="PRINTS" id="PR00385">
    <property type="entry name" value="P450"/>
</dbReference>
<accession>A0A0K1E9M0</accession>
<dbReference type="GO" id="GO:0020037">
    <property type="term" value="F:heme binding"/>
    <property type="evidence" value="ECO:0007669"/>
    <property type="project" value="InterPro"/>
</dbReference>
<evidence type="ECO:0000256" key="4">
    <source>
        <dbReference type="ARBA" id="ARBA00023002"/>
    </source>
</evidence>
<dbReference type="PRINTS" id="PR00463">
    <property type="entry name" value="EP450I"/>
</dbReference>
<keyword evidence="5 7" id="KW-0408">Iron</keyword>
<dbReference type="PANTHER" id="PTHR24291:SF50">
    <property type="entry name" value="BIFUNCTIONAL ALBAFLAVENONE MONOOXYGENASE_TERPENE SYNTHASE"/>
    <property type="match status" value="1"/>
</dbReference>
<evidence type="ECO:0000256" key="3">
    <source>
        <dbReference type="ARBA" id="ARBA00022723"/>
    </source>
</evidence>
<evidence type="ECO:0000256" key="8">
    <source>
        <dbReference type="RuleBase" id="RU000461"/>
    </source>
</evidence>
<evidence type="ECO:0000256" key="7">
    <source>
        <dbReference type="PIRSR" id="PIRSR602401-1"/>
    </source>
</evidence>
<dbReference type="GO" id="GO:0004497">
    <property type="term" value="F:monooxygenase activity"/>
    <property type="evidence" value="ECO:0007669"/>
    <property type="project" value="UniProtKB-KW"/>
</dbReference>
<dbReference type="GO" id="GO:0016705">
    <property type="term" value="F:oxidoreductase activity, acting on paired donors, with incorporation or reduction of molecular oxygen"/>
    <property type="evidence" value="ECO:0007669"/>
    <property type="project" value="InterPro"/>
</dbReference>
<evidence type="ECO:0000256" key="5">
    <source>
        <dbReference type="ARBA" id="ARBA00023004"/>
    </source>
</evidence>
<dbReference type="Proteomes" id="UP000067626">
    <property type="component" value="Chromosome"/>
</dbReference>
<keyword evidence="3 7" id="KW-0479">Metal-binding</keyword>
<dbReference type="InterPro" id="IPR002401">
    <property type="entry name" value="Cyt_P450_E_grp-I"/>
</dbReference>
<evidence type="ECO:0000256" key="6">
    <source>
        <dbReference type="ARBA" id="ARBA00023033"/>
    </source>
</evidence>
<dbReference type="Pfam" id="PF00067">
    <property type="entry name" value="p450"/>
    <property type="match status" value="1"/>
</dbReference>
<dbReference type="InterPro" id="IPR017972">
    <property type="entry name" value="Cyt_P450_CS"/>
</dbReference>
<comment type="similarity">
    <text evidence="1 8">Belongs to the cytochrome P450 family.</text>
</comment>
<dbReference type="PANTHER" id="PTHR24291">
    <property type="entry name" value="CYTOCHROME P450 FAMILY 4"/>
    <property type="match status" value="1"/>
</dbReference>
<evidence type="ECO:0000313" key="9">
    <source>
        <dbReference type="EMBL" id="AKT37554.1"/>
    </source>
</evidence>
<dbReference type="InterPro" id="IPR036396">
    <property type="entry name" value="Cyt_P450_sf"/>
</dbReference>
<keyword evidence="6 8" id="KW-0503">Monooxygenase</keyword>
<keyword evidence="2 7" id="KW-0349">Heme</keyword>
<comment type="cofactor">
    <cofactor evidence="7">
        <name>heme</name>
        <dbReference type="ChEBI" id="CHEBI:30413"/>
    </cofactor>
</comment>
<proteinExistence type="inferred from homology"/>
<dbReference type="InterPro" id="IPR050196">
    <property type="entry name" value="Cytochrome_P450_Monoox"/>
</dbReference>
<dbReference type="OrthoDB" id="9764248at2"/>
<dbReference type="STRING" id="52.CMC5_016950"/>
<dbReference type="AlphaFoldDB" id="A0A0K1E9M0"/>
<reference evidence="9 10" key="1">
    <citation type="submission" date="2015-07" db="EMBL/GenBank/DDBJ databases">
        <title>Genome analysis of myxobacterium Chondromyces crocatus Cm c5 reveals a high potential for natural compound synthesis and the genetic basis for the loss of fruiting body formation.</title>
        <authorList>
            <person name="Zaburannyi N."/>
            <person name="Bunk B."/>
            <person name="Maier J."/>
            <person name="Overmann J."/>
            <person name="Mueller R."/>
        </authorList>
    </citation>
    <scope>NUCLEOTIDE SEQUENCE [LARGE SCALE GENOMIC DNA]</scope>
    <source>
        <strain evidence="9 10">Cm c5</strain>
    </source>
</reference>
<evidence type="ECO:0000313" key="10">
    <source>
        <dbReference type="Proteomes" id="UP000067626"/>
    </source>
</evidence>
<evidence type="ECO:0000256" key="2">
    <source>
        <dbReference type="ARBA" id="ARBA00022617"/>
    </source>
</evidence>
<dbReference type="CDD" id="cd11049">
    <property type="entry name" value="CYP170A1-like"/>
    <property type="match status" value="1"/>
</dbReference>
<evidence type="ECO:0000256" key="1">
    <source>
        <dbReference type="ARBA" id="ARBA00010617"/>
    </source>
</evidence>
<feature type="binding site" description="axial binding residue" evidence="7">
    <location>
        <position position="394"/>
    </location>
    <ligand>
        <name>heme</name>
        <dbReference type="ChEBI" id="CHEBI:30413"/>
    </ligand>
    <ligandPart>
        <name>Fe</name>
        <dbReference type="ChEBI" id="CHEBI:18248"/>
    </ligandPart>
</feature>
<keyword evidence="10" id="KW-1185">Reference proteome</keyword>
<sequence>MDTSSEIGVAPGGLPLLGHALQMLRHPLDFLTSLRGTGDVVKIRLGPEWAYLVRHPDLVKQVLADAYTFDKGGIVFDKARNILGNGLATCPAGDHLRQRRLLQPAFSRERLINYAVCMRDAARTRVESWHDGQVVEVDREMGSLALTVATRTLFSMDSVAESPEEIQASIQTILSGIYRRVITPFEVVLRVPTRKNREFDQAMARMYSVIHQITEDYRTAGIDRGDLLSALLAARDEDGTTGLTNREIRDQILALFLAGIETTAAAMTWSFHLMGHHPEVEARLHAEVDTLLGDKPPGFEDVPKLTHAHRVITEALRLYPPLWLLTRRTTAEVKLGNHLLQPGTAILFSSYAMHRDATYFEHPERFDPDRWLPERAKAVPRGAMIPFSAGKRKCLGDTFGMTEATIALATVARRWRLRPVPGKRISSIARITLAPGAVPMRVERRS</sequence>
<protein>
    <submittedName>
        <fullName evidence="9">Cytochrome P450</fullName>
    </submittedName>
</protein>